<gene>
    <name evidence="2" type="ORF">Rmf_30040</name>
</gene>
<proteinExistence type="predicted"/>
<dbReference type="EMBL" id="AP025637">
    <property type="protein sequence ID" value="BDG73075.1"/>
    <property type="molecule type" value="Genomic_DNA"/>
</dbReference>
<feature type="transmembrane region" description="Helical" evidence="1">
    <location>
        <begin position="81"/>
        <end position="98"/>
    </location>
</feature>
<feature type="transmembrane region" description="Helical" evidence="1">
    <location>
        <begin position="110"/>
        <end position="127"/>
    </location>
</feature>
<organism evidence="2 3">
    <name type="scientific">Roseomonas fluvialis</name>
    <dbReference type="NCBI Taxonomy" id="1750527"/>
    <lineage>
        <taxon>Bacteria</taxon>
        <taxon>Pseudomonadati</taxon>
        <taxon>Pseudomonadota</taxon>
        <taxon>Alphaproteobacteria</taxon>
        <taxon>Acetobacterales</taxon>
        <taxon>Roseomonadaceae</taxon>
        <taxon>Roseomonas</taxon>
    </lineage>
</organism>
<accession>A0ABN6P364</accession>
<evidence type="ECO:0000313" key="2">
    <source>
        <dbReference type="EMBL" id="BDG73075.1"/>
    </source>
</evidence>
<evidence type="ECO:0000256" key="1">
    <source>
        <dbReference type="SAM" id="Phobius"/>
    </source>
</evidence>
<name>A0ABN6P364_9PROT</name>
<feature type="transmembrane region" description="Helical" evidence="1">
    <location>
        <begin position="57"/>
        <end position="75"/>
    </location>
</feature>
<keyword evidence="1" id="KW-0812">Transmembrane</keyword>
<sequence length="346" mass="35584">MMDVTSLLAGITIAVGLAYAIGAVVLLRHLVAAAVTGEMLVALGDAGAAAERRRVRWWMVGATLLLAAGVSLAVLSRTAPLFYGLAGLFQLAWLASAARRGSVQGAARADLHAVALYLAFGVLVAWADLAGQWHAWVEPAALEVAAVAGIAAGGAAVLLRHAAWRAPALTFAPRAPPPALRLVPAHGVSPLRDAATDAPVDPAVMGLDARLVARIAAWDSVFQAGAFADLATEQAWFEEGLMIAGALQLVCEGSLRVELSSLDALLLAAGTPAPHCGVAEIRDAFQRLEILALAGDQAAAEDAAALADEARRLAAIVAQAAPRYGPEVEAGLRAAQPEVRAWIAQA</sequence>
<keyword evidence="3" id="KW-1185">Reference proteome</keyword>
<keyword evidence="1" id="KW-1133">Transmembrane helix</keyword>
<keyword evidence="1" id="KW-0472">Membrane</keyword>
<reference evidence="2 3" key="1">
    <citation type="journal article" date="2016" name="Microbes Environ.">
        <title>Phylogenetically diverse aerobic anoxygenic phototrophic bacteria isolated from epilithic biofilms in Tama river, Japan.</title>
        <authorList>
            <person name="Hirose S."/>
            <person name="Matsuura K."/>
            <person name="Haruta S."/>
        </authorList>
    </citation>
    <scope>NUCLEOTIDE SEQUENCE [LARGE SCALE GENOMIC DNA]</scope>
    <source>
        <strain evidence="2 3">S08</strain>
    </source>
</reference>
<dbReference type="RefSeq" id="WP_244407315.1">
    <property type="nucleotide sequence ID" value="NZ_AP025637.1"/>
</dbReference>
<protein>
    <submittedName>
        <fullName evidence="2">Uncharacterized protein</fullName>
    </submittedName>
</protein>
<feature type="transmembrane region" description="Helical" evidence="1">
    <location>
        <begin position="139"/>
        <end position="159"/>
    </location>
</feature>
<evidence type="ECO:0000313" key="3">
    <source>
        <dbReference type="Proteomes" id="UP000831327"/>
    </source>
</evidence>
<dbReference type="Proteomes" id="UP000831327">
    <property type="component" value="Chromosome"/>
</dbReference>